<protein>
    <submittedName>
        <fullName evidence="3">GAF domain-containing protein</fullName>
    </submittedName>
</protein>
<dbReference type="InterPro" id="IPR051448">
    <property type="entry name" value="CdaR-like_regulators"/>
</dbReference>
<sequence>MIVGTSGQDELHRLLSAFGGLGTVRRCLIAVDGSAGPQLLGTAGVAISAEAMIAAAASTAGRLWMDVGWLAPIVVDGERVGAVLVDCADADNTRQTSAALADAAASVIRHAVAELDHVKALRALVDVAKQLHAAEVDAERVLEFIVEQAHELVGADATWLALADVEHNVSRPVAVRGARTPGLLALRVELGQGVNQMTLAAGDVVLISDENHTDPRLPAHARDVLSDEGIVSLVGAALVHHDDVIGNLLVGFRRNTALPQDVKYLLGALSSQAALTIANSRLYESLRAQNDLLRRHSELSALLTESSLAGGDQHTIATDLARALGSDVIVERCDEPASVWRYSASESAPRAAVTDTPDTSARADIRVGGERVGWLYLARAEPHTDFDMAALTIGAAAIALELTKQRAAMEAEWRVSGELLEELLRAGGRYSESVQRRARQAGFDVTARSVVAVVEARPGADPAAAWALFRAAGTAAGILVGTRGERILVALPHDRDPRGWLQQLVDRARSKEIALVAGLSESHADLGHALTEAMAAVKLAAEGNQSAIVVDAAALGPLRILLDAADTSQMVDLVRRTLGPLADYDRRRHSDLLATLRAFLDAGGNHPLTAERSNVHLNTVKYRLGRAAEVLDRQFADPATRFEFSLAFAVCDVLDDLGISPWAFSDD</sequence>
<dbReference type="PANTHER" id="PTHR33744:SF1">
    <property type="entry name" value="DNA-BINDING TRANSCRIPTIONAL ACTIVATOR ADER"/>
    <property type="match status" value="1"/>
</dbReference>
<feature type="domain" description="GAF" evidence="2">
    <location>
        <begin position="137"/>
        <end position="287"/>
    </location>
</feature>
<evidence type="ECO:0000256" key="1">
    <source>
        <dbReference type="ARBA" id="ARBA00006754"/>
    </source>
</evidence>
<accession>A0A848KQ24</accession>
<dbReference type="Gene3D" id="3.30.450.40">
    <property type="match status" value="1"/>
</dbReference>
<proteinExistence type="inferred from homology"/>
<comment type="similarity">
    <text evidence="1">Belongs to the CdaR family.</text>
</comment>
<dbReference type="AlphaFoldDB" id="A0A848KQ24"/>
<dbReference type="InterPro" id="IPR042070">
    <property type="entry name" value="PucR_C-HTH_sf"/>
</dbReference>
<evidence type="ECO:0000313" key="4">
    <source>
        <dbReference type="Proteomes" id="UP000550729"/>
    </source>
</evidence>
<dbReference type="SMART" id="SM00065">
    <property type="entry name" value="GAF"/>
    <property type="match status" value="1"/>
</dbReference>
<dbReference type="InterPro" id="IPR041522">
    <property type="entry name" value="CdaR_GGDEF"/>
</dbReference>
<dbReference type="InterPro" id="IPR029016">
    <property type="entry name" value="GAF-like_dom_sf"/>
</dbReference>
<dbReference type="EMBL" id="JABBNB010000006">
    <property type="protein sequence ID" value="NMO01114.1"/>
    <property type="molecule type" value="Genomic_DNA"/>
</dbReference>
<dbReference type="RefSeq" id="WP_170193615.1">
    <property type="nucleotide sequence ID" value="NZ_JABBNB010000006.1"/>
</dbReference>
<dbReference type="PANTHER" id="PTHR33744">
    <property type="entry name" value="CARBOHYDRATE DIACID REGULATOR"/>
    <property type="match status" value="1"/>
</dbReference>
<dbReference type="Gene3D" id="1.10.10.2840">
    <property type="entry name" value="PucR C-terminal helix-turn-helix domain"/>
    <property type="match status" value="1"/>
</dbReference>
<dbReference type="InterPro" id="IPR025736">
    <property type="entry name" value="PucR_C-HTH_dom"/>
</dbReference>
<gene>
    <name evidence="3" type="ORF">HH308_07775</name>
</gene>
<dbReference type="InterPro" id="IPR003018">
    <property type="entry name" value="GAF"/>
</dbReference>
<dbReference type="Pfam" id="PF17853">
    <property type="entry name" value="GGDEF_2"/>
    <property type="match status" value="1"/>
</dbReference>
<dbReference type="Pfam" id="PF13556">
    <property type="entry name" value="HTH_30"/>
    <property type="match status" value="1"/>
</dbReference>
<organism evidence="3 4">
    <name type="scientific">Gordonia asplenii</name>
    <dbReference type="NCBI Taxonomy" id="2725283"/>
    <lineage>
        <taxon>Bacteria</taxon>
        <taxon>Bacillati</taxon>
        <taxon>Actinomycetota</taxon>
        <taxon>Actinomycetes</taxon>
        <taxon>Mycobacteriales</taxon>
        <taxon>Gordoniaceae</taxon>
        <taxon>Gordonia</taxon>
    </lineage>
</organism>
<dbReference type="SUPFAM" id="SSF55781">
    <property type="entry name" value="GAF domain-like"/>
    <property type="match status" value="1"/>
</dbReference>
<keyword evidence="4" id="KW-1185">Reference proteome</keyword>
<dbReference type="Pfam" id="PF01590">
    <property type="entry name" value="GAF"/>
    <property type="match status" value="1"/>
</dbReference>
<dbReference type="Proteomes" id="UP000550729">
    <property type="component" value="Unassembled WGS sequence"/>
</dbReference>
<comment type="caution">
    <text evidence="3">The sequence shown here is derived from an EMBL/GenBank/DDBJ whole genome shotgun (WGS) entry which is preliminary data.</text>
</comment>
<evidence type="ECO:0000313" key="3">
    <source>
        <dbReference type="EMBL" id="NMO01114.1"/>
    </source>
</evidence>
<reference evidence="3 4" key="1">
    <citation type="submission" date="2020-04" db="EMBL/GenBank/DDBJ databases">
        <title>Gordonia sp. nov. TBRC 11910.</title>
        <authorList>
            <person name="Suriyachadkun C."/>
        </authorList>
    </citation>
    <scope>NUCLEOTIDE SEQUENCE [LARGE SCALE GENOMIC DNA]</scope>
    <source>
        <strain evidence="3 4">TBRC 11910</strain>
    </source>
</reference>
<name>A0A848KQ24_9ACTN</name>
<evidence type="ECO:0000259" key="2">
    <source>
        <dbReference type="SMART" id="SM00065"/>
    </source>
</evidence>